<dbReference type="PANTHER" id="PTHR31302:SF31">
    <property type="entry name" value="PHOSPHODIESTERASE YAEI"/>
    <property type="match status" value="1"/>
</dbReference>
<evidence type="ECO:0000256" key="2">
    <source>
        <dbReference type="ARBA" id="ARBA00022801"/>
    </source>
</evidence>
<evidence type="ECO:0000313" key="5">
    <source>
        <dbReference type="Proteomes" id="UP000327148"/>
    </source>
</evidence>
<accession>A0A5N1GV38</accession>
<feature type="region of interest" description="Disordered" evidence="3">
    <location>
        <begin position="299"/>
        <end position="349"/>
    </location>
</feature>
<evidence type="ECO:0000256" key="1">
    <source>
        <dbReference type="ARBA" id="ARBA00022723"/>
    </source>
</evidence>
<keyword evidence="1" id="KW-0479">Metal-binding</keyword>
<dbReference type="GO" id="GO:0008758">
    <property type="term" value="F:UDP-2,3-diacylglucosamine hydrolase activity"/>
    <property type="evidence" value="ECO:0007669"/>
    <property type="project" value="TreeGrafter"/>
</dbReference>
<dbReference type="AlphaFoldDB" id="A0A5N1GV38"/>
<dbReference type="EMBL" id="VYWO01000001">
    <property type="protein sequence ID" value="KAA9302450.1"/>
    <property type="molecule type" value="Genomic_DNA"/>
</dbReference>
<protein>
    <recommendedName>
        <fullName evidence="6">Calcineurin-like phosphoesterase domain-containing protein</fullName>
    </recommendedName>
</protein>
<dbReference type="Proteomes" id="UP000327148">
    <property type="component" value="Unassembled WGS sequence"/>
</dbReference>
<comment type="caution">
    <text evidence="4">The sequence shown here is derived from an EMBL/GenBank/DDBJ whole genome shotgun (WGS) entry which is preliminary data.</text>
</comment>
<dbReference type="OrthoDB" id="9780884at2"/>
<evidence type="ECO:0000256" key="3">
    <source>
        <dbReference type="SAM" id="MobiDB-lite"/>
    </source>
</evidence>
<dbReference type="GO" id="GO:0009245">
    <property type="term" value="P:lipid A biosynthetic process"/>
    <property type="evidence" value="ECO:0007669"/>
    <property type="project" value="TreeGrafter"/>
</dbReference>
<evidence type="ECO:0000313" key="4">
    <source>
        <dbReference type="EMBL" id="KAA9302450.1"/>
    </source>
</evidence>
<dbReference type="SUPFAM" id="SSF56300">
    <property type="entry name" value="Metallo-dependent phosphatases"/>
    <property type="match status" value="1"/>
</dbReference>
<sequence>MTQSHLKKLLWRGGCLAALALYGYVQNYRLKRQDYLLESPRYAGAVDGFAIAVLSDLNFPKHRVDLKDLLHKTRASQVDMIALTGNILDQEGTLDLNALAHFAQELTAIAPVFAVYGPHELKHPQAPQMERIFRNYGVQFLHDQAVDLTYKGQAITIMGLMEKGNRAFLKGDVLRHIDLTPKQTQQVKILLASHPEAFLRYHEDLSKSADLVLSGLATGGSLNLGPLGGLYAPGQGYLPKYTEGVFRLPGNPYKSLLISRGIGRANLGLRINNRPELVRVQLTASAEDALEDWTQELAEAPEHSDSASANQPGKSGQEELGDQVLVYDDRPGRHYSQPDHVLIQDQGEDYLVDALPEEEVRAEDLPLAAEPKQAASPIRPLPDFEADN</sequence>
<organism evidence="4 5">
    <name type="scientific">Aerococcus sanguinicola</name>
    <dbReference type="NCBI Taxonomy" id="119206"/>
    <lineage>
        <taxon>Bacteria</taxon>
        <taxon>Bacillati</taxon>
        <taxon>Bacillota</taxon>
        <taxon>Bacilli</taxon>
        <taxon>Lactobacillales</taxon>
        <taxon>Aerococcaceae</taxon>
        <taxon>Aerococcus</taxon>
    </lineage>
</organism>
<dbReference type="GO" id="GO:0046872">
    <property type="term" value="F:metal ion binding"/>
    <property type="evidence" value="ECO:0007669"/>
    <property type="project" value="UniProtKB-KW"/>
</dbReference>
<dbReference type="STRING" id="119206.AWM72_03360"/>
<dbReference type="RefSeq" id="WP_070430120.1">
    <property type="nucleotide sequence ID" value="NZ_VYWO01000001.1"/>
</dbReference>
<dbReference type="GO" id="GO:0016020">
    <property type="term" value="C:membrane"/>
    <property type="evidence" value="ECO:0007669"/>
    <property type="project" value="GOC"/>
</dbReference>
<feature type="region of interest" description="Disordered" evidence="3">
    <location>
        <begin position="362"/>
        <end position="388"/>
    </location>
</feature>
<name>A0A5N1GV38_9LACT</name>
<keyword evidence="2" id="KW-0378">Hydrolase</keyword>
<dbReference type="InterPro" id="IPR029052">
    <property type="entry name" value="Metallo-depent_PP-like"/>
</dbReference>
<dbReference type="Gene3D" id="3.60.21.10">
    <property type="match status" value="1"/>
</dbReference>
<gene>
    <name evidence="4" type="ORF">F6I03_04310</name>
</gene>
<reference evidence="4 5" key="1">
    <citation type="submission" date="2019-09" db="EMBL/GenBank/DDBJ databases">
        <title>Draft genome sequence assemblies of isolates from the urinary tract.</title>
        <authorList>
            <person name="Mores C.R."/>
            <person name="Putonti C."/>
            <person name="Wolfe A.J."/>
        </authorList>
    </citation>
    <scope>NUCLEOTIDE SEQUENCE [LARGE SCALE GENOMIC DNA]</scope>
    <source>
        <strain evidence="4 5">UMB623</strain>
    </source>
</reference>
<dbReference type="PANTHER" id="PTHR31302">
    <property type="entry name" value="TRANSMEMBRANE PROTEIN WITH METALLOPHOSPHOESTERASE DOMAIN-RELATED"/>
    <property type="match status" value="1"/>
</dbReference>
<evidence type="ECO:0008006" key="6">
    <source>
        <dbReference type="Google" id="ProtNLM"/>
    </source>
</evidence>
<dbReference type="InterPro" id="IPR051158">
    <property type="entry name" value="Metallophosphoesterase_sf"/>
</dbReference>
<proteinExistence type="predicted"/>